<dbReference type="EMBL" id="JAPFFF010000018">
    <property type="protein sequence ID" value="KAK8860486.1"/>
    <property type="molecule type" value="Genomic_DNA"/>
</dbReference>
<keyword evidence="2" id="KW-1185">Reference proteome</keyword>
<protein>
    <submittedName>
        <fullName evidence="1">Uncharacterized protein</fullName>
    </submittedName>
</protein>
<proteinExistence type="predicted"/>
<reference evidence="1 2" key="1">
    <citation type="submission" date="2024-04" db="EMBL/GenBank/DDBJ databases">
        <title>Tritrichomonas musculus Genome.</title>
        <authorList>
            <person name="Alves-Ferreira E."/>
            <person name="Grigg M."/>
            <person name="Lorenzi H."/>
            <person name="Galac M."/>
        </authorList>
    </citation>
    <scope>NUCLEOTIDE SEQUENCE [LARGE SCALE GENOMIC DNA]</scope>
    <source>
        <strain evidence="1 2">EAF2021</strain>
    </source>
</reference>
<evidence type="ECO:0000313" key="2">
    <source>
        <dbReference type="Proteomes" id="UP001470230"/>
    </source>
</evidence>
<organism evidence="1 2">
    <name type="scientific">Tritrichomonas musculus</name>
    <dbReference type="NCBI Taxonomy" id="1915356"/>
    <lineage>
        <taxon>Eukaryota</taxon>
        <taxon>Metamonada</taxon>
        <taxon>Parabasalia</taxon>
        <taxon>Tritrichomonadida</taxon>
        <taxon>Tritrichomonadidae</taxon>
        <taxon>Tritrichomonas</taxon>
    </lineage>
</organism>
<name>A0ABR2ICC2_9EUKA</name>
<accession>A0ABR2ICC2</accession>
<dbReference type="SUPFAM" id="SSF47857">
    <property type="entry name" value="Apolipophorin-III"/>
    <property type="match status" value="1"/>
</dbReference>
<dbReference type="Proteomes" id="UP001470230">
    <property type="component" value="Unassembled WGS sequence"/>
</dbReference>
<evidence type="ECO:0000313" key="1">
    <source>
        <dbReference type="EMBL" id="KAK8860486.1"/>
    </source>
</evidence>
<gene>
    <name evidence="1" type="ORF">M9Y10_012151</name>
</gene>
<comment type="caution">
    <text evidence="1">The sequence shown here is derived from an EMBL/GenBank/DDBJ whole genome shotgun (WGS) entry which is preliminary data.</text>
</comment>
<sequence>MSQDQPQPNFSPIKTIEYKSPSKKQFDISSNVLNDREILNKIDARFDFFDSSFQRICNDINGNIVALDNNVRLVYESVSEIKKSQKALQESQQALRDSIQETIQNSIQQSMRAMETTIISRINSQQDRQFSKEKQFITSVY</sequence>